<keyword evidence="1" id="KW-0143">Chaperone</keyword>
<feature type="transmembrane region" description="Helical" evidence="3">
    <location>
        <begin position="458"/>
        <end position="479"/>
    </location>
</feature>
<evidence type="ECO:0000256" key="3">
    <source>
        <dbReference type="SAM" id="Phobius"/>
    </source>
</evidence>
<dbReference type="OrthoDB" id="445556at2759"/>
<dbReference type="PRINTS" id="PR00625">
    <property type="entry name" value="JDOMAIN"/>
</dbReference>
<keyword evidence="3" id="KW-0472">Membrane</keyword>
<organism evidence="5 6">
    <name type="scientific">Serendipita vermifera MAFF 305830</name>
    <dbReference type="NCBI Taxonomy" id="933852"/>
    <lineage>
        <taxon>Eukaryota</taxon>
        <taxon>Fungi</taxon>
        <taxon>Dikarya</taxon>
        <taxon>Basidiomycota</taxon>
        <taxon>Agaricomycotina</taxon>
        <taxon>Agaricomycetes</taxon>
        <taxon>Sebacinales</taxon>
        <taxon>Serendipitaceae</taxon>
        <taxon>Serendipita</taxon>
    </lineage>
</organism>
<keyword evidence="3" id="KW-1133">Transmembrane helix</keyword>
<dbReference type="SMART" id="SM00271">
    <property type="entry name" value="DnaJ"/>
    <property type="match status" value="1"/>
</dbReference>
<dbReference type="InterPro" id="IPR051938">
    <property type="entry name" value="Apopto_cytoskel_mod"/>
</dbReference>
<dbReference type="HOGENOM" id="CLU_683556_0_0_1"/>
<protein>
    <recommendedName>
        <fullName evidence="4">J domain-containing protein</fullName>
    </recommendedName>
</protein>
<dbReference type="Pfam" id="PF00226">
    <property type="entry name" value="DnaJ"/>
    <property type="match status" value="1"/>
</dbReference>
<dbReference type="Gene3D" id="1.10.287.110">
    <property type="entry name" value="DnaJ domain"/>
    <property type="match status" value="1"/>
</dbReference>
<dbReference type="CDD" id="cd06257">
    <property type="entry name" value="DnaJ"/>
    <property type="match status" value="1"/>
</dbReference>
<proteinExistence type="predicted"/>
<keyword evidence="6" id="KW-1185">Reference proteome</keyword>
<feature type="region of interest" description="Disordered" evidence="2">
    <location>
        <begin position="168"/>
        <end position="208"/>
    </location>
</feature>
<keyword evidence="3" id="KW-0812">Transmembrane</keyword>
<evidence type="ECO:0000313" key="5">
    <source>
        <dbReference type="EMBL" id="KIM23208.1"/>
    </source>
</evidence>
<evidence type="ECO:0000256" key="1">
    <source>
        <dbReference type="ARBA" id="ARBA00023186"/>
    </source>
</evidence>
<dbReference type="PANTHER" id="PTHR44145">
    <property type="entry name" value="DNAJ HOMOLOG SUBFAMILY A MEMBER 3, MITOCHONDRIAL"/>
    <property type="match status" value="1"/>
</dbReference>
<gene>
    <name evidence="5" type="ORF">M408DRAFT_28112</name>
</gene>
<dbReference type="STRING" id="933852.A0A0C2W9W4"/>
<accession>A0A0C2W9W4</accession>
<sequence>MTLRRLVSVSHSGQKHPLSRLLCTFAHHTRTVRPAYDLPRIRHRRSFHASSVARAEILDEKDYYATLGISRDATEAQIKAGYYNLSKKYHPDSPEANKNPNVARKNWQTLTDAYNVLRDDDKRREYDAARHVSPRRRSAASASNSTAQEFKDDIEYYAWIRRKQERERAAAGMAHEARRTRQPPPRPSGNSTRTKLRKEKEAAAAASAGSQCPLEMGFRPRSSWDPRFAKFFDDWAAKMKEHGWDPTQTTVGGPNGPTGPEAAKLMDGALLSQYIQYARREGKDPLGGLFTSTDGRGSAAGIWLKNRIAALDREEAKKAGGVWERGGSHRSTRTHTAGKRPVYSSDDTFNSPWDAPGMQGSSTETARPWWAAGPPPEGKEPHAYDTWEPNPELKGTWGRRPGSHPSMLESNIYGSPSYGTGAAGASAGPVKRDYSRGHQLDERYEEDKIRMVANERRMLMFVGFAVGMGAVMAAGKAAIV</sequence>
<feature type="region of interest" description="Disordered" evidence="2">
    <location>
        <begin position="125"/>
        <end position="146"/>
    </location>
</feature>
<reference evidence="6" key="2">
    <citation type="submission" date="2015-01" db="EMBL/GenBank/DDBJ databases">
        <title>Evolutionary Origins and Diversification of the Mycorrhizal Mutualists.</title>
        <authorList>
            <consortium name="DOE Joint Genome Institute"/>
            <consortium name="Mycorrhizal Genomics Consortium"/>
            <person name="Kohler A."/>
            <person name="Kuo A."/>
            <person name="Nagy L.G."/>
            <person name="Floudas D."/>
            <person name="Copeland A."/>
            <person name="Barry K.W."/>
            <person name="Cichocki N."/>
            <person name="Veneault-Fourrey C."/>
            <person name="LaButti K."/>
            <person name="Lindquist E.A."/>
            <person name="Lipzen A."/>
            <person name="Lundell T."/>
            <person name="Morin E."/>
            <person name="Murat C."/>
            <person name="Riley R."/>
            <person name="Ohm R."/>
            <person name="Sun H."/>
            <person name="Tunlid A."/>
            <person name="Henrissat B."/>
            <person name="Grigoriev I.V."/>
            <person name="Hibbett D.S."/>
            <person name="Martin F."/>
        </authorList>
    </citation>
    <scope>NUCLEOTIDE SEQUENCE [LARGE SCALE GENOMIC DNA]</scope>
    <source>
        <strain evidence="6">MAFF 305830</strain>
    </source>
</reference>
<dbReference type="PROSITE" id="PS50076">
    <property type="entry name" value="DNAJ_2"/>
    <property type="match status" value="1"/>
</dbReference>
<feature type="compositionally biased region" description="Basic and acidic residues" evidence="2">
    <location>
        <begin position="168"/>
        <end position="179"/>
    </location>
</feature>
<reference evidence="5 6" key="1">
    <citation type="submission" date="2014-04" db="EMBL/GenBank/DDBJ databases">
        <authorList>
            <consortium name="DOE Joint Genome Institute"/>
            <person name="Kuo A."/>
            <person name="Zuccaro A."/>
            <person name="Kohler A."/>
            <person name="Nagy L.G."/>
            <person name="Floudas D."/>
            <person name="Copeland A."/>
            <person name="Barry K.W."/>
            <person name="Cichocki N."/>
            <person name="Veneault-Fourrey C."/>
            <person name="LaButti K."/>
            <person name="Lindquist E.A."/>
            <person name="Lipzen A."/>
            <person name="Lundell T."/>
            <person name="Morin E."/>
            <person name="Murat C."/>
            <person name="Sun H."/>
            <person name="Tunlid A."/>
            <person name="Henrissat B."/>
            <person name="Grigoriev I.V."/>
            <person name="Hibbett D.S."/>
            <person name="Martin F."/>
            <person name="Nordberg H.P."/>
            <person name="Cantor M.N."/>
            <person name="Hua S.X."/>
        </authorList>
    </citation>
    <scope>NUCLEOTIDE SEQUENCE [LARGE SCALE GENOMIC DNA]</scope>
    <source>
        <strain evidence="5 6">MAFF 305830</strain>
    </source>
</reference>
<dbReference type="Proteomes" id="UP000054097">
    <property type="component" value="Unassembled WGS sequence"/>
</dbReference>
<evidence type="ECO:0000256" key="2">
    <source>
        <dbReference type="SAM" id="MobiDB-lite"/>
    </source>
</evidence>
<dbReference type="InterPro" id="IPR036869">
    <property type="entry name" value="J_dom_sf"/>
</dbReference>
<dbReference type="EMBL" id="KN824341">
    <property type="protein sequence ID" value="KIM23208.1"/>
    <property type="molecule type" value="Genomic_DNA"/>
</dbReference>
<dbReference type="PANTHER" id="PTHR44145:SF3">
    <property type="entry name" value="DNAJ HOMOLOG SUBFAMILY A MEMBER 3, MITOCHONDRIAL"/>
    <property type="match status" value="1"/>
</dbReference>
<feature type="domain" description="J" evidence="4">
    <location>
        <begin position="62"/>
        <end position="130"/>
    </location>
</feature>
<evidence type="ECO:0000313" key="6">
    <source>
        <dbReference type="Proteomes" id="UP000054097"/>
    </source>
</evidence>
<feature type="region of interest" description="Disordered" evidence="2">
    <location>
        <begin position="321"/>
        <end position="351"/>
    </location>
</feature>
<dbReference type="AlphaFoldDB" id="A0A0C2W9W4"/>
<dbReference type="InterPro" id="IPR001623">
    <property type="entry name" value="DnaJ_domain"/>
</dbReference>
<evidence type="ECO:0000259" key="4">
    <source>
        <dbReference type="PROSITE" id="PS50076"/>
    </source>
</evidence>
<dbReference type="SUPFAM" id="SSF46565">
    <property type="entry name" value="Chaperone J-domain"/>
    <property type="match status" value="1"/>
</dbReference>
<name>A0A0C2W9W4_SERVB</name>
<feature type="compositionally biased region" description="Basic residues" evidence="2">
    <location>
        <begin position="328"/>
        <end position="338"/>
    </location>
</feature>